<dbReference type="EMBL" id="GGEC01056439">
    <property type="protein sequence ID" value="MBX36923.1"/>
    <property type="molecule type" value="Transcribed_RNA"/>
</dbReference>
<evidence type="ECO:0000313" key="1">
    <source>
        <dbReference type="EMBL" id="MBX36923.1"/>
    </source>
</evidence>
<dbReference type="AlphaFoldDB" id="A0A2P2N367"/>
<sequence>MRILDHIRLTFLKLKTAFVGWTPKN</sequence>
<protein>
    <submittedName>
        <fullName evidence="1">Uncharacterized protein</fullName>
    </submittedName>
</protein>
<reference evidence="1" key="1">
    <citation type="submission" date="2018-02" db="EMBL/GenBank/DDBJ databases">
        <title>Rhizophora mucronata_Transcriptome.</title>
        <authorList>
            <person name="Meera S.P."/>
            <person name="Sreeshan A."/>
            <person name="Augustine A."/>
        </authorList>
    </citation>
    <scope>NUCLEOTIDE SEQUENCE</scope>
    <source>
        <tissue evidence="1">Leaf</tissue>
    </source>
</reference>
<organism evidence="1">
    <name type="scientific">Rhizophora mucronata</name>
    <name type="common">Asiatic mangrove</name>
    <dbReference type="NCBI Taxonomy" id="61149"/>
    <lineage>
        <taxon>Eukaryota</taxon>
        <taxon>Viridiplantae</taxon>
        <taxon>Streptophyta</taxon>
        <taxon>Embryophyta</taxon>
        <taxon>Tracheophyta</taxon>
        <taxon>Spermatophyta</taxon>
        <taxon>Magnoliopsida</taxon>
        <taxon>eudicotyledons</taxon>
        <taxon>Gunneridae</taxon>
        <taxon>Pentapetalae</taxon>
        <taxon>rosids</taxon>
        <taxon>fabids</taxon>
        <taxon>Malpighiales</taxon>
        <taxon>Rhizophoraceae</taxon>
        <taxon>Rhizophora</taxon>
    </lineage>
</organism>
<accession>A0A2P2N367</accession>
<proteinExistence type="predicted"/>
<name>A0A2P2N367_RHIMU</name>